<keyword evidence="2" id="KW-1185">Reference proteome</keyword>
<comment type="caution">
    <text evidence="1">The sequence shown here is derived from an EMBL/GenBank/DDBJ whole genome shotgun (WGS) entry which is preliminary data.</text>
</comment>
<gene>
    <name evidence="1" type="ORF">cyc_02591</name>
</gene>
<dbReference type="VEuPathDB" id="ToxoDB:cyc_02591"/>
<dbReference type="InParanoid" id="A0A1D3CUR5"/>
<evidence type="ECO:0000313" key="2">
    <source>
        <dbReference type="Proteomes" id="UP000095192"/>
    </source>
</evidence>
<sequence>MHQSRELPWRERALFSTSNDVRDGPYSTGIFALQQPSWIGRCVTPSAVYSEGLTGSSGGHLLTSITPHQWPVESRAQQRRRQKKAISRPQVLELSPGHMLQAGVPGGPVQKTASYKHYQQLEAPIEQQCAGGHYSRCCRSGFQRQPSYHDACNACTATHCLPRREHPMTENQYHILLQHLRDLAGHSPSGLATSTILQAQQHMQQQQMLQHQQLLQQLQVLQQQIHQQMPMQCKSAQEMLPQETQCGHLSGHVPQPQQRSGAPDCGFYAPSRRVESLLDAMQEDRQGPTKKSKHTFDPIVQQQGVVALRKNGGLHRPFAWYYCWDAAPAKQVLKYEVLVNEPELHAQSPPNGNAPAALYAIHDNDICG</sequence>
<dbReference type="Proteomes" id="UP000095192">
    <property type="component" value="Unassembled WGS sequence"/>
</dbReference>
<name>A0A1D3CUR5_9EIME</name>
<organism evidence="1 2">
    <name type="scientific">Cyclospora cayetanensis</name>
    <dbReference type="NCBI Taxonomy" id="88456"/>
    <lineage>
        <taxon>Eukaryota</taxon>
        <taxon>Sar</taxon>
        <taxon>Alveolata</taxon>
        <taxon>Apicomplexa</taxon>
        <taxon>Conoidasida</taxon>
        <taxon>Coccidia</taxon>
        <taxon>Eucoccidiorida</taxon>
        <taxon>Eimeriorina</taxon>
        <taxon>Eimeriidae</taxon>
        <taxon>Cyclospora</taxon>
    </lineage>
</organism>
<dbReference type="VEuPathDB" id="ToxoDB:LOC113146658"/>
<proteinExistence type="predicted"/>
<dbReference type="AlphaFoldDB" id="A0A1D3CUR5"/>
<reference evidence="1 2" key="1">
    <citation type="journal article" date="2016" name="BMC Genomics">
        <title>Comparative genomics reveals Cyclospora cayetanensis possesses coccidia-like metabolism and invasion components but unique surface antigens.</title>
        <authorList>
            <person name="Liu S."/>
            <person name="Wang L."/>
            <person name="Zheng H."/>
            <person name="Xu Z."/>
            <person name="Roellig D.M."/>
            <person name="Li N."/>
            <person name="Frace M.A."/>
            <person name="Tang K."/>
            <person name="Arrowood M.J."/>
            <person name="Moss D.M."/>
            <person name="Zhang L."/>
            <person name="Feng Y."/>
            <person name="Xiao L."/>
        </authorList>
    </citation>
    <scope>NUCLEOTIDE SEQUENCE [LARGE SCALE GENOMIC DNA]</scope>
    <source>
        <strain evidence="1 2">CHN_HEN01</strain>
    </source>
</reference>
<dbReference type="EMBL" id="JROU02001871">
    <property type="protein sequence ID" value="OEH74934.1"/>
    <property type="molecule type" value="Genomic_DNA"/>
</dbReference>
<accession>A0A1D3CUR5</accession>
<evidence type="ECO:0000313" key="1">
    <source>
        <dbReference type="EMBL" id="OEH74934.1"/>
    </source>
</evidence>
<protein>
    <submittedName>
        <fullName evidence="1">Uncharacterized protein</fullName>
    </submittedName>
</protein>